<evidence type="ECO:0000313" key="1">
    <source>
        <dbReference type="Proteomes" id="UP000000437"/>
    </source>
</evidence>
<reference evidence="2" key="1">
    <citation type="submission" date="2025-08" db="UniProtKB">
        <authorList>
            <consortium name="RefSeq"/>
        </authorList>
    </citation>
    <scope>IDENTIFICATION</scope>
    <source>
        <strain evidence="2">Tuebingen</strain>
        <tissue evidence="2">Fibroblasts and whole tissue</tissue>
    </source>
</reference>
<name>A0AC58JFX6_DANRE</name>
<dbReference type="RefSeq" id="XP_073805363.1">
    <property type="nucleotide sequence ID" value="XM_073949262.1"/>
</dbReference>
<gene>
    <name evidence="2" type="primary">LOC100151165</name>
</gene>
<proteinExistence type="predicted"/>
<sequence length="633" mass="70923">MASEVKDKTPHVRIVLLGASGAGKSSMGNAILGRKVFKESGTRESEMQTGRVKARNISIIDTPGFFNTHLTDEELQKQMMKSLDLCSPGPHVFLLIINLENFTDDHWNIEQEILKNFRPHVSKFTMVLFIGRGKLSVKEWTHFKQNTKFQKLIDHFRSKYHEISSTKDIKQTEIAELLEKIDETIKYNKEQCFSNKAVLKSLIESQIMNHTNNDVTKNKHFNNTSGSTIRRIQAYEGTCSAVTQEDRNNKRQGSFRNSFIKTDEKNDKQLLKSSETEKCDEKKQQIVAEQRLTAADSAKHRQLNSGECADLRIVMVGKTGAGKSATGNTILRQKLFDEKDSLSSVTKNCQQNQHTVNGKSITIIDTPGLCDTSISEEELKKEIEKCVEMSVPGPHVFLLVLRLDVRLTDEEINTVKWIQENFGEEADRYTIILFTRGDQIKTPIEEFLANNKQMIALAEQCKGGYHVFNNTDEQNRSQVSELLEKIEKMVEKNGGRFYTNEMYEKVQKKIKDEEERRRAEEKRLKAEKKEKMRAEERSKLMKEVAVGAAVVGGAALLTTGGPISETLFLAVGDAALSSCGTAILTGAAALGGAALSAVTGGTPTNLITRGTFTNIQISPNAPQDPEENHADDE</sequence>
<dbReference type="Proteomes" id="UP000000437">
    <property type="component" value="Chromosome 1"/>
</dbReference>
<organism evidence="1 2">
    <name type="scientific">Danio rerio</name>
    <name type="common">Zebrafish</name>
    <name type="synonym">Brachydanio rerio</name>
    <dbReference type="NCBI Taxonomy" id="7955"/>
    <lineage>
        <taxon>Eukaryota</taxon>
        <taxon>Metazoa</taxon>
        <taxon>Chordata</taxon>
        <taxon>Craniata</taxon>
        <taxon>Vertebrata</taxon>
        <taxon>Euteleostomi</taxon>
        <taxon>Actinopterygii</taxon>
        <taxon>Neopterygii</taxon>
        <taxon>Teleostei</taxon>
        <taxon>Ostariophysi</taxon>
        <taxon>Cypriniformes</taxon>
        <taxon>Danionidae</taxon>
        <taxon>Danioninae</taxon>
        <taxon>Danio</taxon>
    </lineage>
</organism>
<protein>
    <submittedName>
        <fullName evidence="2">GTPase IMAP family member 8-like</fullName>
    </submittedName>
</protein>
<keyword evidence="1" id="KW-1185">Reference proteome</keyword>
<evidence type="ECO:0000313" key="2">
    <source>
        <dbReference type="RefSeq" id="XP_073805363.1"/>
    </source>
</evidence>
<accession>A0AC58JFX6</accession>